<dbReference type="EMBL" id="JAQQWP010000001">
    <property type="protein sequence ID" value="KAK8132371.1"/>
    <property type="molecule type" value="Genomic_DNA"/>
</dbReference>
<comment type="caution">
    <text evidence="1">The sequence shown here is derived from an EMBL/GenBank/DDBJ whole genome shotgun (WGS) entry which is preliminary data.</text>
</comment>
<organism evidence="1 2">
    <name type="scientific">Apiospora kogelbergensis</name>
    <dbReference type="NCBI Taxonomy" id="1337665"/>
    <lineage>
        <taxon>Eukaryota</taxon>
        <taxon>Fungi</taxon>
        <taxon>Dikarya</taxon>
        <taxon>Ascomycota</taxon>
        <taxon>Pezizomycotina</taxon>
        <taxon>Sordariomycetes</taxon>
        <taxon>Xylariomycetidae</taxon>
        <taxon>Amphisphaeriales</taxon>
        <taxon>Apiosporaceae</taxon>
        <taxon>Apiospora</taxon>
    </lineage>
</organism>
<accession>A0AAW0RBW1</accession>
<name>A0AAW0RBW1_9PEZI</name>
<protein>
    <submittedName>
        <fullName evidence="1">Uncharacterized protein</fullName>
    </submittedName>
</protein>
<evidence type="ECO:0000313" key="1">
    <source>
        <dbReference type="EMBL" id="KAK8132371.1"/>
    </source>
</evidence>
<keyword evidence="2" id="KW-1185">Reference proteome</keyword>
<evidence type="ECO:0000313" key="2">
    <source>
        <dbReference type="Proteomes" id="UP001392437"/>
    </source>
</evidence>
<reference evidence="1 2" key="1">
    <citation type="submission" date="2023-01" db="EMBL/GenBank/DDBJ databases">
        <title>Analysis of 21 Apiospora genomes using comparative genomics revels a genus with tremendous synthesis potential of carbohydrate active enzymes and secondary metabolites.</title>
        <authorList>
            <person name="Sorensen T."/>
        </authorList>
    </citation>
    <scope>NUCLEOTIDE SEQUENCE [LARGE SCALE GENOMIC DNA]</scope>
    <source>
        <strain evidence="1 2">CBS 117206</strain>
    </source>
</reference>
<sequence>MSQPPARPPLITFDEYSVCEYREACCKAVGAAQFNNDIVLTSEMSAEVEVQRWLVKQVPAIEQDPAHRIDVVLSVKQKVENANFENEMETLKETISGSGYTPNNNGREDTDGFEIDFRIGL</sequence>
<dbReference type="Proteomes" id="UP001392437">
    <property type="component" value="Unassembled WGS sequence"/>
</dbReference>
<gene>
    <name evidence="1" type="ORF">PG999_000544</name>
</gene>
<dbReference type="AlphaFoldDB" id="A0AAW0RBW1"/>
<proteinExistence type="predicted"/>